<dbReference type="InterPro" id="IPR012495">
    <property type="entry name" value="TadE-like_dom"/>
</dbReference>
<dbReference type="Pfam" id="PF07811">
    <property type="entry name" value="TadE"/>
    <property type="match status" value="1"/>
</dbReference>
<dbReference type="Proteomes" id="UP000249169">
    <property type="component" value="Unassembled WGS sequence"/>
</dbReference>
<feature type="transmembrane region" description="Helical" evidence="2">
    <location>
        <begin position="149"/>
        <end position="174"/>
    </location>
</feature>
<proteinExistence type="predicted"/>
<protein>
    <recommendedName>
        <fullName evidence="3">TadE-like domain-containing protein</fullName>
    </recommendedName>
</protein>
<gene>
    <name evidence="4" type="ORF">DL240_02010</name>
</gene>
<accession>A0A328CBQ2</accession>
<organism evidence="4 5">
    <name type="scientific">Lujinxingia litoralis</name>
    <dbReference type="NCBI Taxonomy" id="2211119"/>
    <lineage>
        <taxon>Bacteria</taxon>
        <taxon>Deltaproteobacteria</taxon>
        <taxon>Bradymonadales</taxon>
        <taxon>Lujinxingiaceae</taxon>
        <taxon>Lujinxingia</taxon>
    </lineage>
</organism>
<evidence type="ECO:0000313" key="5">
    <source>
        <dbReference type="Proteomes" id="UP000249169"/>
    </source>
</evidence>
<evidence type="ECO:0000256" key="1">
    <source>
        <dbReference type="SAM" id="MobiDB-lite"/>
    </source>
</evidence>
<keyword evidence="2" id="KW-0472">Membrane</keyword>
<reference evidence="4 5" key="1">
    <citation type="submission" date="2018-05" db="EMBL/GenBank/DDBJ databases">
        <title>Lujinxingia marina gen. nov. sp. nov., a new facultative anaerobic member of the class Deltaproteobacteria, and proposal of Lujinxingaceae fam. nov.</title>
        <authorList>
            <person name="Li C.-M."/>
        </authorList>
    </citation>
    <scope>NUCLEOTIDE SEQUENCE [LARGE SCALE GENOMIC DNA]</scope>
    <source>
        <strain evidence="4 5">B210</strain>
    </source>
</reference>
<evidence type="ECO:0000259" key="3">
    <source>
        <dbReference type="Pfam" id="PF07811"/>
    </source>
</evidence>
<keyword evidence="5" id="KW-1185">Reference proteome</keyword>
<name>A0A328CBQ2_9DELT</name>
<feature type="transmembrane region" description="Helical" evidence="2">
    <location>
        <begin position="107"/>
        <end position="128"/>
    </location>
</feature>
<keyword evidence="2" id="KW-0812">Transmembrane</keyword>
<keyword evidence="2" id="KW-1133">Transmembrane helix</keyword>
<sequence length="382" mass="42471">MRQLGALRSSERPHPNRSVKLAYRLHSIPDIEHSLFFEERIMSLMQTSPALSRPTWVIWSSHALIHLAGVCVIALLMAIPFWSQRTLSLAAQAREAGLTEALLSSQALIHLGLAACFWTMLVLGARWLRETQRERRERALSRRLVRARGSVILETLIVMPVFLLLLFGLAQFAVMNMASMLTTVAAFQATRTVWLWHGEGNDRDDTVRKATIQAATVVAPVIPGEYAGSTTSNAPEHSQNRGIFVASQFPWPVADSGYQGRTIGDRMADEIAGTTPPIDLVAGFDTSAFSHRTVRKLTVGYDSIDVSYDESAESITVTTVYHHLNVFPLVSSLFGDLYERAGREGYHVPITRKLSLQRQRSGPDRSKFPKVTSSNPVAPYLF</sequence>
<evidence type="ECO:0000313" key="4">
    <source>
        <dbReference type="EMBL" id="RAL25010.1"/>
    </source>
</evidence>
<dbReference type="AlphaFoldDB" id="A0A328CBQ2"/>
<comment type="caution">
    <text evidence="4">The sequence shown here is derived from an EMBL/GenBank/DDBJ whole genome shotgun (WGS) entry which is preliminary data.</text>
</comment>
<evidence type="ECO:0000256" key="2">
    <source>
        <dbReference type="SAM" id="Phobius"/>
    </source>
</evidence>
<feature type="domain" description="TadE-like" evidence="3">
    <location>
        <begin position="149"/>
        <end position="191"/>
    </location>
</feature>
<feature type="transmembrane region" description="Helical" evidence="2">
    <location>
        <begin position="63"/>
        <end position="82"/>
    </location>
</feature>
<feature type="region of interest" description="Disordered" evidence="1">
    <location>
        <begin position="356"/>
        <end position="382"/>
    </location>
</feature>
<dbReference type="EMBL" id="QHKO01000001">
    <property type="protein sequence ID" value="RAL25010.1"/>
    <property type="molecule type" value="Genomic_DNA"/>
</dbReference>